<gene>
    <name evidence="2" type="ORF">Ade02nite_07520</name>
</gene>
<sequence length="221" mass="25394">MQRTVVPLDAMERARWELAAMAGRLRSLEARLVEERRLAEAYRQERDRERKRADRLRGSESYRLGFGLVSLLRDPVGTLPRLTRAVLRRVSRPRAAGARPVPGPGRAPVAAARPPVHLYVVIGMDADGVRDFVLTLRQRLLVSPDHRPVVVTDCPSFAPLRDQGVLLEYLPDRATWDRHRPDRPWEDVLSERLSRLYRDHDTVRTIIVDRSRPPTLAELLR</sequence>
<evidence type="ECO:0000313" key="2">
    <source>
        <dbReference type="EMBL" id="GID72111.1"/>
    </source>
</evidence>
<proteinExistence type="predicted"/>
<feature type="coiled-coil region" evidence="1">
    <location>
        <begin position="11"/>
        <end position="59"/>
    </location>
</feature>
<accession>A0ABQ3XWM3</accession>
<name>A0ABQ3XWM3_9ACTN</name>
<keyword evidence="1" id="KW-0175">Coiled coil</keyword>
<organism evidence="2 3">
    <name type="scientific">Paractinoplanes deccanensis</name>
    <dbReference type="NCBI Taxonomy" id="113561"/>
    <lineage>
        <taxon>Bacteria</taxon>
        <taxon>Bacillati</taxon>
        <taxon>Actinomycetota</taxon>
        <taxon>Actinomycetes</taxon>
        <taxon>Micromonosporales</taxon>
        <taxon>Micromonosporaceae</taxon>
        <taxon>Paractinoplanes</taxon>
    </lineage>
</organism>
<keyword evidence="3" id="KW-1185">Reference proteome</keyword>
<dbReference type="EMBL" id="BOMI01000011">
    <property type="protein sequence ID" value="GID72111.1"/>
    <property type="molecule type" value="Genomic_DNA"/>
</dbReference>
<reference evidence="2 3" key="1">
    <citation type="submission" date="2021-01" db="EMBL/GenBank/DDBJ databases">
        <title>Whole genome shotgun sequence of Actinoplanes deccanensis NBRC 13994.</title>
        <authorList>
            <person name="Komaki H."/>
            <person name="Tamura T."/>
        </authorList>
    </citation>
    <scope>NUCLEOTIDE SEQUENCE [LARGE SCALE GENOMIC DNA]</scope>
    <source>
        <strain evidence="2 3">NBRC 13994</strain>
    </source>
</reference>
<dbReference type="Proteomes" id="UP000609879">
    <property type="component" value="Unassembled WGS sequence"/>
</dbReference>
<evidence type="ECO:0000256" key="1">
    <source>
        <dbReference type="SAM" id="Coils"/>
    </source>
</evidence>
<evidence type="ECO:0000313" key="3">
    <source>
        <dbReference type="Proteomes" id="UP000609879"/>
    </source>
</evidence>
<protein>
    <submittedName>
        <fullName evidence="2">Uncharacterized protein</fullName>
    </submittedName>
</protein>
<dbReference type="RefSeq" id="WP_203760080.1">
    <property type="nucleotide sequence ID" value="NZ_BAAABO010000004.1"/>
</dbReference>
<comment type="caution">
    <text evidence="2">The sequence shown here is derived from an EMBL/GenBank/DDBJ whole genome shotgun (WGS) entry which is preliminary data.</text>
</comment>